<sequence>MTTSFTRKALLPAILTAMLLPVSMGALAGEKAADEPHGPDHAGHRGEHMEVLFDRAGIDDETREALRQAGIEHHDAMEQLNADYRDQRQQILGEEGMTALKQAGKELREERLTALMDEWQLSDEDRASLQQTREGFHESIQSLRARDFESREARRQAWNELRETTHASLAEVLSEEQIDELKHTMMPDHGRGDRGPHGHHHGDRHGEAQHSES</sequence>
<keyword evidence="2" id="KW-0732">Signal</keyword>
<dbReference type="Proteomes" id="UP000321726">
    <property type="component" value="Unassembled WGS sequence"/>
</dbReference>
<dbReference type="OrthoDB" id="6174630at2"/>
<feature type="compositionally biased region" description="Basic and acidic residues" evidence="1">
    <location>
        <begin position="179"/>
        <end position="196"/>
    </location>
</feature>
<keyword evidence="6" id="KW-1185">Reference proteome</keyword>
<evidence type="ECO:0008006" key="7">
    <source>
        <dbReference type="Google" id="ProtNLM"/>
    </source>
</evidence>
<evidence type="ECO:0000313" key="3">
    <source>
        <dbReference type="EMBL" id="GEN25283.1"/>
    </source>
</evidence>
<feature type="compositionally biased region" description="Basic and acidic residues" evidence="1">
    <location>
        <begin position="204"/>
        <end position="213"/>
    </location>
</feature>
<reference evidence="3 6" key="2">
    <citation type="submission" date="2019-07" db="EMBL/GenBank/DDBJ databases">
        <title>Whole genome shotgun sequence of Halomonas cupida NBRC 102219.</title>
        <authorList>
            <person name="Hosoyama A."/>
            <person name="Uohara A."/>
            <person name="Ohji S."/>
            <person name="Ichikawa N."/>
        </authorList>
    </citation>
    <scope>NUCLEOTIDE SEQUENCE [LARGE SCALE GENOMIC DNA]</scope>
    <source>
        <strain evidence="3 6">NBRC 102219</strain>
    </source>
</reference>
<dbReference type="RefSeq" id="WP_073436846.1">
    <property type="nucleotide sequence ID" value="NZ_BJXU01000137.1"/>
</dbReference>
<dbReference type="EMBL" id="BJXU01000137">
    <property type="protein sequence ID" value="GEN25283.1"/>
    <property type="molecule type" value="Genomic_DNA"/>
</dbReference>
<name>A0A1M7LL94_9GAMM</name>
<accession>A0A1M7LL94</accession>
<protein>
    <recommendedName>
        <fullName evidence="7">LTXXQ motif family protein</fullName>
    </recommendedName>
</protein>
<evidence type="ECO:0000313" key="5">
    <source>
        <dbReference type="Proteomes" id="UP000184123"/>
    </source>
</evidence>
<dbReference type="AlphaFoldDB" id="A0A1M7LL94"/>
<evidence type="ECO:0000256" key="1">
    <source>
        <dbReference type="SAM" id="MobiDB-lite"/>
    </source>
</evidence>
<feature type="chain" id="PRO_5012590745" description="LTXXQ motif family protein" evidence="2">
    <location>
        <begin position="29"/>
        <end position="213"/>
    </location>
</feature>
<dbReference type="Proteomes" id="UP000184123">
    <property type="component" value="Unassembled WGS sequence"/>
</dbReference>
<dbReference type="STRING" id="44933.SAMN05660971_03865"/>
<feature type="signal peptide" evidence="2">
    <location>
        <begin position="1"/>
        <end position="28"/>
    </location>
</feature>
<organism evidence="4 5">
    <name type="scientific">Halomonas cupida</name>
    <dbReference type="NCBI Taxonomy" id="44933"/>
    <lineage>
        <taxon>Bacteria</taxon>
        <taxon>Pseudomonadati</taxon>
        <taxon>Pseudomonadota</taxon>
        <taxon>Gammaproteobacteria</taxon>
        <taxon>Oceanospirillales</taxon>
        <taxon>Halomonadaceae</taxon>
        <taxon>Halomonas</taxon>
    </lineage>
</organism>
<dbReference type="EMBL" id="FRCA01000013">
    <property type="protein sequence ID" value="SHM78952.1"/>
    <property type="molecule type" value="Genomic_DNA"/>
</dbReference>
<gene>
    <name evidence="3" type="ORF">HCU01_32320</name>
    <name evidence="4" type="ORF">SAMN05660971_03865</name>
</gene>
<evidence type="ECO:0000256" key="2">
    <source>
        <dbReference type="SAM" id="SignalP"/>
    </source>
</evidence>
<feature type="region of interest" description="Disordered" evidence="1">
    <location>
        <begin position="175"/>
        <end position="213"/>
    </location>
</feature>
<proteinExistence type="predicted"/>
<evidence type="ECO:0000313" key="4">
    <source>
        <dbReference type="EMBL" id="SHM78952.1"/>
    </source>
</evidence>
<evidence type="ECO:0000313" key="6">
    <source>
        <dbReference type="Proteomes" id="UP000321726"/>
    </source>
</evidence>
<reference evidence="4 5" key="1">
    <citation type="submission" date="2016-11" db="EMBL/GenBank/DDBJ databases">
        <authorList>
            <person name="Jaros S."/>
            <person name="Januszkiewicz K."/>
            <person name="Wedrychowicz H."/>
        </authorList>
    </citation>
    <scope>NUCLEOTIDE SEQUENCE [LARGE SCALE GENOMIC DNA]</scope>
    <source>
        <strain evidence="4 5">DSM 4740</strain>
    </source>
</reference>